<dbReference type="CDD" id="cd05237">
    <property type="entry name" value="UDP_invert_4-6DH_SDR_e"/>
    <property type="match status" value="1"/>
</dbReference>
<dbReference type="InterPro" id="IPR036291">
    <property type="entry name" value="NAD(P)-bd_dom_sf"/>
</dbReference>
<dbReference type="KEGG" id="aft:BBF96_11350"/>
<keyword evidence="2" id="KW-0472">Membrane</keyword>
<dbReference type="PANTHER" id="PTHR43318">
    <property type="entry name" value="UDP-N-ACETYLGLUCOSAMINE 4,6-DEHYDRATASE"/>
    <property type="match status" value="1"/>
</dbReference>
<dbReference type="Pfam" id="PF02719">
    <property type="entry name" value="Polysacc_synt_2"/>
    <property type="match status" value="1"/>
</dbReference>
<dbReference type="Pfam" id="PF13727">
    <property type="entry name" value="CoA_binding_3"/>
    <property type="match status" value="1"/>
</dbReference>
<evidence type="ECO:0000313" key="5">
    <source>
        <dbReference type="Proteomes" id="UP000267250"/>
    </source>
</evidence>
<dbReference type="AlphaFoldDB" id="A0A3S9T2Y4"/>
<dbReference type="OrthoDB" id="9803111at2"/>
<dbReference type="InterPro" id="IPR003869">
    <property type="entry name" value="Polysac_CapD-like"/>
</dbReference>
<protein>
    <submittedName>
        <fullName evidence="4">Nucleoside-diphosphate sugar epimerase</fullName>
    </submittedName>
</protein>
<organism evidence="4 5">
    <name type="scientific">Anoxybacter fermentans</name>
    <dbReference type="NCBI Taxonomy" id="1323375"/>
    <lineage>
        <taxon>Bacteria</taxon>
        <taxon>Bacillati</taxon>
        <taxon>Bacillota</taxon>
        <taxon>Clostridia</taxon>
        <taxon>Halanaerobiales</taxon>
        <taxon>Anoxybacter</taxon>
    </lineage>
</organism>
<dbReference type="PANTHER" id="PTHR43318:SF1">
    <property type="entry name" value="POLYSACCHARIDE BIOSYNTHESIS PROTEIN EPSC-RELATED"/>
    <property type="match status" value="1"/>
</dbReference>
<accession>A0A3S9T2Y4</accession>
<sequence>MLLLICDIVFIQISLLLSFILRFEGTLPNGFWKLYGPLIIPITVFKIGAFIFSNLYKKVWRYANLHELVSIIQGVTLGSVILVGYVFFFRVSFPRSIIILDWMTTIMLIGGSRFFLRIWKEYSGPVAASQNAKRVLIVGAGDAGEMVLKEYKKHKELNTRIVGFIDDDPAKLNLEIHGVRVLGNRNKIPYIIKRYNVDEVIIAIPSASGKEIREIHKLCSKNNNVTVRILPGVYEIINGDVSLNQIREVQVEDLLGREPVKINMEEVAAYLTGKTVLITGGGGSIGSELCRQVARFDPEKLIIFDISENNVYDIELELKERYKHLNIIPVIGSIRDMPRLRQVFKKYRPDVVFHAAAHKHVPLMEYNPEEAVKNNIFGTRNVALAADEFGVERFVMISTDKAVNPTNVMGATKRVAEMIIQDINKRSKTKFVAVRFGNVLGSRGSVIPLFKKQIAQGGPVTVTHPEITRYFMTIPEASQLVIQAGALGQGGEVFVLDMGKPVKIIDLARDLIELSGLKVGEDIEIKITGLRPGEKLYEELLSDKEETLATKHERILIAKMDEFESKLLREALEQMEQIIASSISDYLLKTLVKLVATFKPDRLHESVLYKKNII</sequence>
<keyword evidence="2" id="KW-0812">Transmembrane</keyword>
<feature type="domain" description="Polysaccharide biosynthesis protein CapD-like" evidence="3">
    <location>
        <begin position="276"/>
        <end position="559"/>
    </location>
</feature>
<proteinExistence type="inferred from homology"/>
<keyword evidence="5" id="KW-1185">Reference proteome</keyword>
<evidence type="ECO:0000256" key="1">
    <source>
        <dbReference type="ARBA" id="ARBA00007430"/>
    </source>
</evidence>
<dbReference type="Proteomes" id="UP000267250">
    <property type="component" value="Chromosome"/>
</dbReference>
<feature type="transmembrane region" description="Helical" evidence="2">
    <location>
        <begin position="34"/>
        <end position="56"/>
    </location>
</feature>
<comment type="similarity">
    <text evidence="1">Belongs to the polysaccharide synthase family.</text>
</comment>
<feature type="transmembrane region" description="Helical" evidence="2">
    <location>
        <begin position="68"/>
        <end position="91"/>
    </location>
</feature>
<dbReference type="SUPFAM" id="SSF51735">
    <property type="entry name" value="NAD(P)-binding Rossmann-fold domains"/>
    <property type="match status" value="2"/>
</dbReference>
<evidence type="ECO:0000259" key="3">
    <source>
        <dbReference type="Pfam" id="PF02719"/>
    </source>
</evidence>
<gene>
    <name evidence="4" type="ORF">BBF96_11350</name>
</gene>
<evidence type="ECO:0000313" key="4">
    <source>
        <dbReference type="EMBL" id="AZR74908.1"/>
    </source>
</evidence>
<reference evidence="4 5" key="1">
    <citation type="submission" date="2016-07" db="EMBL/GenBank/DDBJ databases">
        <title>Genome and transcriptome analysis of iron-reducing fermentative bacteria Anoxybacter fermentans.</title>
        <authorList>
            <person name="Zeng X."/>
            <person name="Shao Z."/>
        </authorList>
    </citation>
    <scope>NUCLEOTIDE SEQUENCE [LARGE SCALE GENOMIC DNA]</scope>
    <source>
        <strain evidence="4 5">DY22613</strain>
    </source>
</reference>
<dbReference type="Gene3D" id="3.40.50.720">
    <property type="entry name" value="NAD(P)-binding Rossmann-like Domain"/>
    <property type="match status" value="2"/>
</dbReference>
<evidence type="ECO:0000256" key="2">
    <source>
        <dbReference type="SAM" id="Phobius"/>
    </source>
</evidence>
<keyword evidence="2" id="KW-1133">Transmembrane helix</keyword>
<name>A0A3S9T2Y4_9FIRM</name>
<dbReference type="EMBL" id="CP016379">
    <property type="protein sequence ID" value="AZR74908.1"/>
    <property type="molecule type" value="Genomic_DNA"/>
</dbReference>
<dbReference type="InterPro" id="IPR051203">
    <property type="entry name" value="Polysaccharide_Synthase-Rel"/>
</dbReference>